<dbReference type="CDD" id="cd11386">
    <property type="entry name" value="MCP_signal"/>
    <property type="match status" value="1"/>
</dbReference>
<keyword evidence="5" id="KW-0472">Membrane</keyword>
<dbReference type="PRINTS" id="PR00260">
    <property type="entry name" value="CHEMTRNSDUCR"/>
</dbReference>
<dbReference type="PROSITE" id="PS50111">
    <property type="entry name" value="CHEMOTAXIS_TRANSDUC_2"/>
    <property type="match status" value="1"/>
</dbReference>
<dbReference type="Gene3D" id="1.10.287.950">
    <property type="entry name" value="Methyl-accepting chemotaxis protein"/>
    <property type="match status" value="1"/>
</dbReference>
<dbReference type="AlphaFoldDB" id="A0AAW8R6P1"/>
<comment type="caution">
    <text evidence="8">The sequence shown here is derived from an EMBL/GenBank/DDBJ whole genome shotgun (WGS) entry which is preliminary data.</text>
</comment>
<dbReference type="EMBL" id="JAVRIE010000006">
    <property type="protein sequence ID" value="MDT0583673.1"/>
    <property type="molecule type" value="Genomic_DNA"/>
</dbReference>
<dbReference type="GO" id="GO:0007165">
    <property type="term" value="P:signal transduction"/>
    <property type="evidence" value="ECO:0007669"/>
    <property type="project" value="UniProtKB-KW"/>
</dbReference>
<dbReference type="SUPFAM" id="SSF58104">
    <property type="entry name" value="Methyl-accepting chemotaxis protein (MCP) signaling domain"/>
    <property type="match status" value="1"/>
</dbReference>
<gene>
    <name evidence="8" type="ORF">RM544_14080</name>
</gene>
<dbReference type="CDD" id="cd06225">
    <property type="entry name" value="HAMP"/>
    <property type="match status" value="1"/>
</dbReference>
<dbReference type="Gene3D" id="6.10.340.10">
    <property type="match status" value="1"/>
</dbReference>
<dbReference type="InterPro" id="IPR003660">
    <property type="entry name" value="HAMP_dom"/>
</dbReference>
<sequence>MSKQRTSSSRASQRGSLTFTTLKTKILALLTAALLLVGLIALVSNILLSNKIDNFKHLIEVDNVAGLEIGNLNLQFKTQVQEWKNVLLRGHNTEDREKYWGKFVEQHEKVQKQAEAILALSISDELISQVKEFRQIHAALLSQYKKGLEAFQVNNFDHKLGDATVRGIDRAPGKALEELVAQVQLQISEKNQTLQAQSANLQWLTILAIVLALVMSIVVSNLYMNKGIIKPIVKLIEQLRGLSNGGFSTSYNVHRSDEIGEMSHAIQLLSNKLKNVCEHLVQTQGKLVTLSAGLTHGAEKLVESSQQQNEKTMDVSAATAQMMQLSSQVAGDIIKATELAENAKHSAKSSQDVMLETIETIRSSSQQIQNTATVIERLDDDAKNVGSVVDVINSIAEQTNLLALNAAIEAARAGEQGRGFAVVADEVRTLASRTQKSTEEIQVIIANLQKGALDAVDAIKLGSSNAQVSEEKVLKADTILRAVDESVLSITELNHKVSLAMTTQEQASTNINKVIEDLRAISETNHAEAVELRNENTILSEIKEELAEEVRSLSS</sequence>
<dbReference type="PANTHER" id="PTHR32089:SF112">
    <property type="entry name" value="LYSOZYME-LIKE PROTEIN-RELATED"/>
    <property type="match status" value="1"/>
</dbReference>
<dbReference type="SMART" id="SM00304">
    <property type="entry name" value="HAMP"/>
    <property type="match status" value="1"/>
</dbReference>
<dbReference type="Pfam" id="PF00672">
    <property type="entry name" value="HAMP"/>
    <property type="match status" value="1"/>
</dbReference>
<comment type="subcellular location">
    <subcellularLocation>
        <location evidence="1">Membrane</location>
    </subcellularLocation>
</comment>
<dbReference type="RefSeq" id="WP_311362442.1">
    <property type="nucleotide sequence ID" value="NZ_JAVRIE010000006.1"/>
</dbReference>
<evidence type="ECO:0000256" key="1">
    <source>
        <dbReference type="ARBA" id="ARBA00004370"/>
    </source>
</evidence>
<accession>A0AAW8R6P1</accession>
<keyword evidence="2 4" id="KW-0807">Transducer</keyword>
<dbReference type="Pfam" id="PF00015">
    <property type="entry name" value="MCPsignal"/>
    <property type="match status" value="1"/>
</dbReference>
<evidence type="ECO:0000313" key="9">
    <source>
        <dbReference type="Proteomes" id="UP001249020"/>
    </source>
</evidence>
<dbReference type="SMART" id="SM00283">
    <property type="entry name" value="MA"/>
    <property type="match status" value="1"/>
</dbReference>
<keyword evidence="9" id="KW-1185">Reference proteome</keyword>
<reference evidence="8 9" key="1">
    <citation type="submission" date="2023-09" db="EMBL/GenBank/DDBJ databases">
        <authorList>
            <person name="Rey-Velasco X."/>
        </authorList>
    </citation>
    <scope>NUCLEOTIDE SEQUENCE [LARGE SCALE GENOMIC DNA]</scope>
    <source>
        <strain evidence="8 9">W409</strain>
    </source>
</reference>
<evidence type="ECO:0000259" key="7">
    <source>
        <dbReference type="PROSITE" id="PS50885"/>
    </source>
</evidence>
<dbReference type="InterPro" id="IPR004089">
    <property type="entry name" value="MCPsignal_dom"/>
</dbReference>
<feature type="domain" description="HAMP" evidence="7">
    <location>
        <begin position="226"/>
        <end position="278"/>
    </location>
</feature>
<dbReference type="FunFam" id="1.10.287.950:FF:000001">
    <property type="entry name" value="Methyl-accepting chemotaxis sensory transducer"/>
    <property type="match status" value="1"/>
</dbReference>
<protein>
    <submittedName>
        <fullName evidence="8">Methyl-accepting chemotaxis protein</fullName>
    </submittedName>
</protein>
<name>A0AAW8R6P1_9ALTE</name>
<dbReference type="GO" id="GO:0016020">
    <property type="term" value="C:membrane"/>
    <property type="evidence" value="ECO:0007669"/>
    <property type="project" value="UniProtKB-SubCell"/>
</dbReference>
<dbReference type="GO" id="GO:0006935">
    <property type="term" value="P:chemotaxis"/>
    <property type="evidence" value="ECO:0007669"/>
    <property type="project" value="InterPro"/>
</dbReference>
<feature type="domain" description="Methyl-accepting transducer" evidence="6">
    <location>
        <begin position="283"/>
        <end position="519"/>
    </location>
</feature>
<feature type="transmembrane region" description="Helical" evidence="5">
    <location>
        <begin position="201"/>
        <end position="224"/>
    </location>
</feature>
<evidence type="ECO:0000313" key="8">
    <source>
        <dbReference type="EMBL" id="MDT0583673.1"/>
    </source>
</evidence>
<dbReference type="Proteomes" id="UP001249020">
    <property type="component" value="Unassembled WGS sequence"/>
</dbReference>
<comment type="similarity">
    <text evidence="3">Belongs to the methyl-accepting chemotaxis (MCP) protein family.</text>
</comment>
<evidence type="ECO:0000256" key="4">
    <source>
        <dbReference type="PROSITE-ProRule" id="PRU00284"/>
    </source>
</evidence>
<keyword evidence="5" id="KW-1133">Transmembrane helix</keyword>
<dbReference type="InterPro" id="IPR004090">
    <property type="entry name" value="Chemotax_Me-accpt_rcpt"/>
</dbReference>
<evidence type="ECO:0000259" key="6">
    <source>
        <dbReference type="PROSITE" id="PS50111"/>
    </source>
</evidence>
<evidence type="ECO:0000256" key="2">
    <source>
        <dbReference type="ARBA" id="ARBA00023224"/>
    </source>
</evidence>
<dbReference type="GO" id="GO:0004888">
    <property type="term" value="F:transmembrane signaling receptor activity"/>
    <property type="evidence" value="ECO:0007669"/>
    <property type="project" value="InterPro"/>
</dbReference>
<feature type="transmembrane region" description="Helical" evidence="5">
    <location>
        <begin position="26"/>
        <end position="48"/>
    </location>
</feature>
<organism evidence="8 9">
    <name type="scientific">Brumicola blandensis</name>
    <dbReference type="NCBI Taxonomy" id="3075611"/>
    <lineage>
        <taxon>Bacteria</taxon>
        <taxon>Pseudomonadati</taxon>
        <taxon>Pseudomonadota</taxon>
        <taxon>Gammaproteobacteria</taxon>
        <taxon>Alteromonadales</taxon>
        <taxon>Alteromonadaceae</taxon>
        <taxon>Brumicola</taxon>
    </lineage>
</organism>
<dbReference type="PANTHER" id="PTHR32089">
    <property type="entry name" value="METHYL-ACCEPTING CHEMOTAXIS PROTEIN MCPB"/>
    <property type="match status" value="1"/>
</dbReference>
<keyword evidence="5" id="KW-0812">Transmembrane</keyword>
<evidence type="ECO:0000256" key="3">
    <source>
        <dbReference type="ARBA" id="ARBA00029447"/>
    </source>
</evidence>
<dbReference type="PROSITE" id="PS50885">
    <property type="entry name" value="HAMP"/>
    <property type="match status" value="1"/>
</dbReference>
<evidence type="ECO:0000256" key="5">
    <source>
        <dbReference type="SAM" id="Phobius"/>
    </source>
</evidence>
<proteinExistence type="inferred from homology"/>